<evidence type="ECO:0000313" key="2">
    <source>
        <dbReference type="Proteomes" id="UP001239111"/>
    </source>
</evidence>
<keyword evidence="2" id="KW-1185">Reference proteome</keyword>
<organism evidence="1 2">
    <name type="scientific">Eretmocerus hayati</name>
    <dbReference type="NCBI Taxonomy" id="131215"/>
    <lineage>
        <taxon>Eukaryota</taxon>
        <taxon>Metazoa</taxon>
        <taxon>Ecdysozoa</taxon>
        <taxon>Arthropoda</taxon>
        <taxon>Hexapoda</taxon>
        <taxon>Insecta</taxon>
        <taxon>Pterygota</taxon>
        <taxon>Neoptera</taxon>
        <taxon>Endopterygota</taxon>
        <taxon>Hymenoptera</taxon>
        <taxon>Apocrita</taxon>
        <taxon>Proctotrupomorpha</taxon>
        <taxon>Chalcidoidea</taxon>
        <taxon>Aphelinidae</taxon>
        <taxon>Aphelininae</taxon>
        <taxon>Eretmocerus</taxon>
    </lineage>
</organism>
<sequence>MSLKKTLRSTSNHKQPTVPLKSTGTQTEQESLEVLNYRKTIDILVKEVELLKKQVADFKSRDKLVENRNSVKDQSDEDDAVKTGSLIPTKTEDKNVKCVDAELNAKLARGCSCKGNCANKICGCVKKGLFCSESCRCKIKQCKNQEASKENVDQETLSLVSERTLERLSSLTLNQESIHESGRKLKRGVSNKLETVSKTPNHKKTSVRSNGSGVQRQLLFSQDSDEEHDRAQSLQSHQTPAPAILAKHIPEKMKINGSSPQNKGKPSLSDSCKINSNLEIHDEHIVKRKYTTRKLKQNPGSDSALSDDVNGQGECNVSSSITTKNLLSTEKHSTLLDPSSIRNNYSIKIDPPTKKNKVVAEEFHHKENRAHSSFESNSSGSNSGAQDNLDVSFNPMVPKRQLPRSPINSEGITVVIPTQNKRFSPPKKGGCCRS</sequence>
<comment type="caution">
    <text evidence="1">The sequence shown here is derived from an EMBL/GenBank/DDBJ whole genome shotgun (WGS) entry which is preliminary data.</text>
</comment>
<dbReference type="EMBL" id="CM056742">
    <property type="protein sequence ID" value="KAJ8676711.1"/>
    <property type="molecule type" value="Genomic_DNA"/>
</dbReference>
<protein>
    <submittedName>
        <fullName evidence="1">Uncharacterized protein</fullName>
    </submittedName>
</protein>
<accession>A0ACC2P0W7</accession>
<dbReference type="Proteomes" id="UP001239111">
    <property type="component" value="Chromosome 2"/>
</dbReference>
<reference evidence="1" key="1">
    <citation type="submission" date="2023-04" db="EMBL/GenBank/DDBJ databases">
        <title>A chromosome-level genome assembly of the parasitoid wasp Eretmocerus hayati.</title>
        <authorList>
            <person name="Zhong Y."/>
            <person name="Liu S."/>
            <person name="Liu Y."/>
        </authorList>
    </citation>
    <scope>NUCLEOTIDE SEQUENCE</scope>
    <source>
        <strain evidence="1">ZJU_SS_LIU_2023</strain>
    </source>
</reference>
<gene>
    <name evidence="1" type="ORF">QAD02_012498</name>
</gene>
<evidence type="ECO:0000313" key="1">
    <source>
        <dbReference type="EMBL" id="KAJ8676711.1"/>
    </source>
</evidence>
<proteinExistence type="predicted"/>
<name>A0ACC2P0W7_9HYME</name>